<evidence type="ECO:0000313" key="3">
    <source>
        <dbReference type="EMBL" id="WAG62145.1"/>
    </source>
</evidence>
<feature type="domain" description="T6SS immunity protein Tdi1 C-terminal" evidence="2">
    <location>
        <begin position="106"/>
        <end position="177"/>
    </location>
</feature>
<protein>
    <submittedName>
        <fullName evidence="3">DUF1851 domain-containing protein</fullName>
    </submittedName>
</protein>
<dbReference type="RefSeq" id="WP_216127715.1">
    <property type="nucleotide sequence ID" value="NZ_CP086239.1"/>
</dbReference>
<dbReference type="AlphaFoldDB" id="A0AA47EL88"/>
<dbReference type="Proteomes" id="UP001164733">
    <property type="component" value="Chromosome"/>
</dbReference>
<sequence>MSNNIFNGFILEEVVAEEIINKYVGKIPEQLIEVWKKYGFGSIINGYLKIINPDRFQNVIDESYFRSQVAIPIFATGMGDIIAWEENKYLRMVNYRRGGFKGISAGFDFFFSDLESTSFCEKYLDCQPYFQAVEKYGQPTFDECFGYTPILGLGGSEKVEKLEKVKLIEHIYIITHFMGSIE</sequence>
<evidence type="ECO:0000259" key="2">
    <source>
        <dbReference type="Pfam" id="PF08906"/>
    </source>
</evidence>
<dbReference type="InterPro" id="IPR014983">
    <property type="entry name" value="GAD-rel"/>
</dbReference>
<reference evidence="3" key="1">
    <citation type="submission" date="2021-11" db="EMBL/GenBank/DDBJ databases">
        <title>Clostridia strains as spoilage organisms.</title>
        <authorList>
            <person name="Wambui J."/>
            <person name="Stevens M.J.A."/>
            <person name="Stephan R."/>
        </authorList>
    </citation>
    <scope>NUCLEOTIDE SEQUENCE</scope>
    <source>
        <strain evidence="3">CF009</strain>
    </source>
</reference>
<dbReference type="EMBL" id="CP086239">
    <property type="protein sequence ID" value="WAG62145.1"/>
    <property type="molecule type" value="Genomic_DNA"/>
</dbReference>
<organism evidence="3 4">
    <name type="scientific">Clostridium estertheticum</name>
    <dbReference type="NCBI Taxonomy" id="238834"/>
    <lineage>
        <taxon>Bacteria</taxon>
        <taxon>Bacillati</taxon>
        <taxon>Bacillota</taxon>
        <taxon>Clostridia</taxon>
        <taxon>Eubacteriales</taxon>
        <taxon>Clostridiaceae</taxon>
        <taxon>Clostridium</taxon>
    </lineage>
</organism>
<proteinExistence type="predicted"/>
<evidence type="ECO:0000259" key="1">
    <source>
        <dbReference type="Pfam" id="PF08887"/>
    </source>
</evidence>
<dbReference type="InterPro" id="IPR015002">
    <property type="entry name" value="T6SS_Tdi1_C"/>
</dbReference>
<accession>A0AA47EL88</accession>
<name>A0AA47EL88_9CLOT</name>
<feature type="domain" description="GAD-related" evidence="1">
    <location>
        <begin position="12"/>
        <end position="87"/>
    </location>
</feature>
<evidence type="ECO:0000313" key="4">
    <source>
        <dbReference type="Proteomes" id="UP001164733"/>
    </source>
</evidence>
<gene>
    <name evidence="3" type="ORF">LL038_07890</name>
</gene>
<dbReference type="Pfam" id="PF08906">
    <property type="entry name" value="T6SS_Tdi1_C"/>
    <property type="match status" value="1"/>
</dbReference>
<dbReference type="Pfam" id="PF08887">
    <property type="entry name" value="GAD-like"/>
    <property type="match status" value="1"/>
</dbReference>